<protein>
    <recommendedName>
        <fullName evidence="5">6-phosphogluconate dehydrogenase</fullName>
    </recommendedName>
</protein>
<comment type="caution">
    <text evidence="3">The sequence shown here is derived from an EMBL/GenBank/DDBJ whole genome shotgun (WGS) entry which is preliminary data.</text>
</comment>
<keyword evidence="2" id="KW-0812">Transmembrane</keyword>
<proteinExistence type="predicted"/>
<dbReference type="OrthoDB" id="9794557at2"/>
<evidence type="ECO:0000256" key="2">
    <source>
        <dbReference type="SAM" id="Phobius"/>
    </source>
</evidence>
<evidence type="ECO:0000313" key="3">
    <source>
        <dbReference type="EMBL" id="REA59298.1"/>
    </source>
</evidence>
<dbReference type="AlphaFoldDB" id="A0A3D8Y829"/>
<keyword evidence="2" id="KW-0472">Membrane</keyword>
<name>A0A3D8Y829_9BACT</name>
<evidence type="ECO:0008006" key="5">
    <source>
        <dbReference type="Google" id="ProtNLM"/>
    </source>
</evidence>
<evidence type="ECO:0000256" key="1">
    <source>
        <dbReference type="SAM" id="MobiDB-lite"/>
    </source>
</evidence>
<accession>A0A3D8Y829</accession>
<dbReference type="Proteomes" id="UP000256373">
    <property type="component" value="Unassembled WGS sequence"/>
</dbReference>
<feature type="region of interest" description="Disordered" evidence="1">
    <location>
        <begin position="125"/>
        <end position="150"/>
    </location>
</feature>
<dbReference type="RefSeq" id="WP_115832391.1">
    <property type="nucleotide sequence ID" value="NZ_QNUL01000016.1"/>
</dbReference>
<keyword evidence="4" id="KW-1185">Reference proteome</keyword>
<keyword evidence="2" id="KW-1133">Transmembrane helix</keyword>
<organism evidence="3 4">
    <name type="scientific">Dyadobacter luteus</name>
    <dbReference type="NCBI Taxonomy" id="2259619"/>
    <lineage>
        <taxon>Bacteria</taxon>
        <taxon>Pseudomonadati</taxon>
        <taxon>Bacteroidota</taxon>
        <taxon>Cytophagia</taxon>
        <taxon>Cytophagales</taxon>
        <taxon>Spirosomataceae</taxon>
        <taxon>Dyadobacter</taxon>
    </lineage>
</organism>
<evidence type="ECO:0000313" key="4">
    <source>
        <dbReference type="Proteomes" id="UP000256373"/>
    </source>
</evidence>
<gene>
    <name evidence="3" type="ORF">DSL64_18410</name>
</gene>
<feature type="transmembrane region" description="Helical" evidence="2">
    <location>
        <begin position="6"/>
        <end position="26"/>
    </location>
</feature>
<reference evidence="3 4" key="1">
    <citation type="submission" date="2018-07" db="EMBL/GenBank/DDBJ databases">
        <title>Dyadobacter roseus sp. nov., isolated from rose rhizosphere soil.</title>
        <authorList>
            <person name="Chen L."/>
        </authorList>
    </citation>
    <scope>NUCLEOTIDE SEQUENCE [LARGE SCALE GENOMIC DNA]</scope>
    <source>
        <strain evidence="3 4">RS19</strain>
    </source>
</reference>
<sequence>MRKWVIFIVFLAIVFGVIYYLTFGYYSEGKRGGFVTQLSKKGYLFKTYEGELRMGGLSEGDGTMNSSQWVFSVSGSNKAAIEKIEEAIQNGHRVSLTYEQKFFTLPWNGDTKYFVTNVEVLGGGRTNFPQTQPQAEPLPAPTEIDTSAVL</sequence>
<dbReference type="EMBL" id="QNUL01000016">
    <property type="protein sequence ID" value="REA59298.1"/>
    <property type="molecule type" value="Genomic_DNA"/>
</dbReference>